<reference evidence="1" key="1">
    <citation type="submission" date="2019-12" db="EMBL/GenBank/DDBJ databases">
        <title>Genome sequencing and annotation of Brassica cretica.</title>
        <authorList>
            <person name="Studholme D.J."/>
            <person name="Sarris P.F."/>
        </authorList>
    </citation>
    <scope>NUCLEOTIDE SEQUENCE</scope>
    <source>
        <strain evidence="1">PFS-001/15</strain>
        <tissue evidence="1">Leaf</tissue>
    </source>
</reference>
<sequence>MLLLPRYNVRHRLTTRDRMHRWALQCPHIEEVLATGLLEDNPLAECNQKHNNDSSYGTHGIMVTLRIERILDCKKLSVDASKNAAQSQLLPLRVMVQILFDGASTSCDIYNNKHYYYKRNSSFEKKLYKKKKM</sequence>
<comment type="caution">
    <text evidence="1">The sequence shown here is derived from an EMBL/GenBank/DDBJ whole genome shotgun (WGS) entry which is preliminary data.</text>
</comment>
<protein>
    <submittedName>
        <fullName evidence="1">Uncharacterized protein</fullName>
    </submittedName>
</protein>
<evidence type="ECO:0000313" key="1">
    <source>
        <dbReference type="EMBL" id="KAF2536909.1"/>
    </source>
</evidence>
<name>A0A8S9FV79_BRACR</name>
<dbReference type="EMBL" id="QGKW02002228">
    <property type="protein sequence ID" value="KAF2536909.1"/>
    <property type="molecule type" value="Genomic_DNA"/>
</dbReference>
<accession>A0A8S9FV79</accession>
<organism evidence="1 2">
    <name type="scientific">Brassica cretica</name>
    <name type="common">Mustard</name>
    <dbReference type="NCBI Taxonomy" id="69181"/>
    <lineage>
        <taxon>Eukaryota</taxon>
        <taxon>Viridiplantae</taxon>
        <taxon>Streptophyta</taxon>
        <taxon>Embryophyta</taxon>
        <taxon>Tracheophyta</taxon>
        <taxon>Spermatophyta</taxon>
        <taxon>Magnoliopsida</taxon>
        <taxon>eudicotyledons</taxon>
        <taxon>Gunneridae</taxon>
        <taxon>Pentapetalae</taxon>
        <taxon>rosids</taxon>
        <taxon>malvids</taxon>
        <taxon>Brassicales</taxon>
        <taxon>Brassicaceae</taxon>
        <taxon>Brassiceae</taxon>
        <taxon>Brassica</taxon>
    </lineage>
</organism>
<dbReference type="AlphaFoldDB" id="A0A8S9FV79"/>
<evidence type="ECO:0000313" key="2">
    <source>
        <dbReference type="Proteomes" id="UP000712281"/>
    </source>
</evidence>
<gene>
    <name evidence="1" type="ORF">F2Q68_00020974</name>
</gene>
<dbReference type="Proteomes" id="UP000712281">
    <property type="component" value="Unassembled WGS sequence"/>
</dbReference>
<proteinExistence type="predicted"/>